<protein>
    <submittedName>
        <fullName evidence="2">Inner membrane YqaA domain protein</fullName>
    </submittedName>
</protein>
<sequence length="93" mass="10452">MLWPVLVDHYTFAGRESFYWRSGFHCRTGKHPGGLTNIVIGRLFPQKNQGRWHDTATHNNGVAALFGPAALLFSWLPVIGDLLCVVSGWLRFA</sequence>
<feature type="transmembrane region" description="Helical" evidence="1">
    <location>
        <begin position="69"/>
        <end position="90"/>
    </location>
</feature>
<evidence type="ECO:0000313" key="3">
    <source>
        <dbReference type="Proteomes" id="UP000244334"/>
    </source>
</evidence>
<evidence type="ECO:0000313" key="2">
    <source>
        <dbReference type="EMBL" id="RAP70631.1"/>
    </source>
</evidence>
<keyword evidence="1" id="KW-1133">Transmembrane helix</keyword>
<name>A0A328TNK2_9GAMM</name>
<gene>
    <name evidence="2" type="primary">yqaA</name>
    <name evidence="2" type="ORF">ACZ87_02566</name>
</gene>
<dbReference type="EMBL" id="LJAM02000298">
    <property type="protein sequence ID" value="RAP70631.1"/>
    <property type="molecule type" value="Genomic_DNA"/>
</dbReference>
<keyword evidence="3" id="KW-1185">Reference proteome</keyword>
<accession>A0A328TNK2</accession>
<comment type="caution">
    <text evidence="2">The sequence shown here is derived from an EMBL/GenBank/DDBJ whole genome shotgun (WGS) entry which is preliminary data.</text>
</comment>
<keyword evidence="1" id="KW-0812">Transmembrane</keyword>
<proteinExistence type="predicted"/>
<organism evidence="2 3">
    <name type="scientific">Candidatus Erwinia dacicola</name>
    <dbReference type="NCBI Taxonomy" id="252393"/>
    <lineage>
        <taxon>Bacteria</taxon>
        <taxon>Pseudomonadati</taxon>
        <taxon>Pseudomonadota</taxon>
        <taxon>Gammaproteobacteria</taxon>
        <taxon>Enterobacterales</taxon>
        <taxon>Erwiniaceae</taxon>
        <taxon>Erwinia</taxon>
    </lineage>
</organism>
<dbReference type="AlphaFoldDB" id="A0A328TNK2"/>
<evidence type="ECO:0000256" key="1">
    <source>
        <dbReference type="SAM" id="Phobius"/>
    </source>
</evidence>
<dbReference type="Proteomes" id="UP000244334">
    <property type="component" value="Unassembled WGS sequence"/>
</dbReference>
<reference evidence="2" key="1">
    <citation type="submission" date="2018-04" db="EMBL/GenBank/DDBJ databases">
        <title>Genomes of the Obligate Erwinia dacicola and Facultative Enterobacter sp. OLF Endosymbionts of the Olive Fruit fly, Bactrocera oleae.</title>
        <authorList>
            <person name="Estes A.M."/>
            <person name="Hearn D.J."/>
            <person name="Agarwal S."/>
            <person name="Pierson E.A."/>
            <person name="Dunning-Hotopp J.C."/>
        </authorList>
    </citation>
    <scope>NUCLEOTIDE SEQUENCE [LARGE SCALE GENOMIC DNA]</scope>
    <source>
        <strain evidence="2">Oroville</strain>
    </source>
</reference>
<keyword evidence="1" id="KW-0472">Membrane</keyword>